<feature type="transmembrane region" description="Helical" evidence="7">
    <location>
        <begin position="166"/>
        <end position="186"/>
    </location>
</feature>
<dbReference type="InterPro" id="IPR044066">
    <property type="entry name" value="TRIAD_supradom"/>
</dbReference>
<keyword evidence="3" id="KW-0677">Repeat</keyword>
<organism evidence="10 11">
    <name type="scientific">Stylonychia lemnae</name>
    <name type="common">Ciliate</name>
    <dbReference type="NCBI Taxonomy" id="5949"/>
    <lineage>
        <taxon>Eukaryota</taxon>
        <taxon>Sar</taxon>
        <taxon>Alveolata</taxon>
        <taxon>Ciliophora</taxon>
        <taxon>Intramacronucleata</taxon>
        <taxon>Spirotrichea</taxon>
        <taxon>Stichotrichia</taxon>
        <taxon>Sporadotrichida</taxon>
        <taxon>Oxytrichidae</taxon>
        <taxon>Stylonychinae</taxon>
        <taxon>Stylonychia</taxon>
    </lineage>
</organism>
<keyword evidence="7" id="KW-1133">Transmembrane helix</keyword>
<evidence type="ECO:0000256" key="1">
    <source>
        <dbReference type="ARBA" id="ARBA00022679"/>
    </source>
</evidence>
<keyword evidence="7" id="KW-0812">Transmembrane</keyword>
<evidence type="ECO:0000256" key="4">
    <source>
        <dbReference type="ARBA" id="ARBA00022771"/>
    </source>
</evidence>
<evidence type="ECO:0000313" key="11">
    <source>
        <dbReference type="Proteomes" id="UP000039865"/>
    </source>
</evidence>
<proteinExistence type="predicted"/>
<dbReference type="EMBL" id="CCKQ01011200">
    <property type="protein sequence ID" value="CDW82738.1"/>
    <property type="molecule type" value="Genomic_DNA"/>
</dbReference>
<evidence type="ECO:0000256" key="5">
    <source>
        <dbReference type="ARBA" id="ARBA00022786"/>
    </source>
</evidence>
<dbReference type="GO" id="GO:0008270">
    <property type="term" value="F:zinc ion binding"/>
    <property type="evidence" value="ECO:0007669"/>
    <property type="project" value="UniProtKB-KW"/>
</dbReference>
<keyword evidence="6" id="KW-0862">Zinc</keyword>
<dbReference type="Proteomes" id="UP000039865">
    <property type="component" value="Unassembled WGS sequence"/>
</dbReference>
<feature type="signal peptide" evidence="8">
    <location>
        <begin position="1"/>
        <end position="16"/>
    </location>
</feature>
<dbReference type="Gene3D" id="1.20.120.1750">
    <property type="match status" value="1"/>
</dbReference>
<sequence length="442" mass="52549">MKWVSLKRFNFGLLNSIHLFLFEKACPKCGVYIQKNGGCSYMQCQGCKHEFCWLCKSNFAGHHHQNDEIFNLCLLKFWIGRVIIFFLMIFLDFKIGSYNKRFLEIQGVILNAVLMILFFNLQILSMYFQEGKMIKQYISKLNRQLPMQFWFPRQQNIRCKQTFKNIAGFLKILLVFAIRLILNYLLFTEDDIKYMLILILIEIGILLIVISVILIKKCIVRYQKQRKIVRVLKMRRNNETELQRKIRLQQEEVDKKIANNIAYKANNNNIDLIAEQLDQARLLYIKNSDTGRNTDIEMIDRDQDKDRSIVPQESNDLSYEANLKKVELEQRQQVEIDWEVPEKLNQEQNHFIIEIQSEQQNYYNQSSLIEEEKGNLPDIYSTKASQQNEQQQYLLDNGQNIFDQDTVIDKIAIRNNKTNKNYNQLIDELVIDQDIESNQTYK</sequence>
<feature type="transmembrane region" description="Helical" evidence="7">
    <location>
        <begin position="108"/>
        <end position="128"/>
    </location>
</feature>
<dbReference type="SUPFAM" id="SSF57850">
    <property type="entry name" value="RING/U-box"/>
    <property type="match status" value="1"/>
</dbReference>
<evidence type="ECO:0000256" key="2">
    <source>
        <dbReference type="ARBA" id="ARBA00022723"/>
    </source>
</evidence>
<evidence type="ECO:0000256" key="6">
    <source>
        <dbReference type="ARBA" id="ARBA00022833"/>
    </source>
</evidence>
<evidence type="ECO:0000313" key="10">
    <source>
        <dbReference type="EMBL" id="CDW82738.1"/>
    </source>
</evidence>
<protein>
    <submittedName>
        <fullName evidence="10">Ykr017c-like protein</fullName>
    </submittedName>
</protein>
<feature type="chain" id="PRO_5001729531" evidence="8">
    <location>
        <begin position="17"/>
        <end position="442"/>
    </location>
</feature>
<dbReference type="Pfam" id="PF22191">
    <property type="entry name" value="IBR_1"/>
    <property type="match status" value="1"/>
</dbReference>
<dbReference type="AlphaFoldDB" id="A0A078AP49"/>
<name>A0A078AP49_STYLE</name>
<dbReference type="InterPro" id="IPR031127">
    <property type="entry name" value="E3_UB_ligase_RBR"/>
</dbReference>
<gene>
    <name evidence="10" type="primary">Contig13236.g14122</name>
    <name evidence="10" type="ORF">STYLEM_11773</name>
</gene>
<dbReference type="PROSITE" id="PS51873">
    <property type="entry name" value="TRIAD"/>
    <property type="match status" value="1"/>
</dbReference>
<keyword evidence="8" id="KW-0732">Signal</keyword>
<evidence type="ECO:0000256" key="8">
    <source>
        <dbReference type="SAM" id="SignalP"/>
    </source>
</evidence>
<keyword evidence="7" id="KW-0472">Membrane</keyword>
<evidence type="ECO:0000259" key="9">
    <source>
        <dbReference type="PROSITE" id="PS51873"/>
    </source>
</evidence>
<dbReference type="GO" id="GO:0016567">
    <property type="term" value="P:protein ubiquitination"/>
    <property type="evidence" value="ECO:0007669"/>
    <property type="project" value="InterPro"/>
</dbReference>
<dbReference type="PANTHER" id="PTHR11685">
    <property type="entry name" value="RBR FAMILY RING FINGER AND IBR DOMAIN-CONTAINING"/>
    <property type="match status" value="1"/>
</dbReference>
<keyword evidence="1" id="KW-0808">Transferase</keyword>
<dbReference type="OrthoDB" id="293424at2759"/>
<evidence type="ECO:0000256" key="3">
    <source>
        <dbReference type="ARBA" id="ARBA00022737"/>
    </source>
</evidence>
<reference evidence="10 11" key="1">
    <citation type="submission" date="2014-06" db="EMBL/GenBank/DDBJ databases">
        <authorList>
            <person name="Swart Estienne"/>
        </authorList>
    </citation>
    <scope>NUCLEOTIDE SEQUENCE [LARGE SCALE GENOMIC DNA]</scope>
    <source>
        <strain evidence="10 11">130c</strain>
    </source>
</reference>
<accession>A0A078AP49</accession>
<keyword evidence="2" id="KW-0479">Metal-binding</keyword>
<keyword evidence="5" id="KW-0833">Ubl conjugation pathway</keyword>
<dbReference type="InParanoid" id="A0A078AP49"/>
<dbReference type="GO" id="GO:0004842">
    <property type="term" value="F:ubiquitin-protein transferase activity"/>
    <property type="evidence" value="ECO:0007669"/>
    <property type="project" value="InterPro"/>
</dbReference>
<keyword evidence="4" id="KW-0863">Zinc-finger</keyword>
<feature type="domain" description="RING-type" evidence="9">
    <location>
        <begin position="1"/>
        <end position="79"/>
    </location>
</feature>
<feature type="transmembrane region" description="Helical" evidence="7">
    <location>
        <begin position="192"/>
        <end position="215"/>
    </location>
</feature>
<evidence type="ECO:0000256" key="7">
    <source>
        <dbReference type="SAM" id="Phobius"/>
    </source>
</evidence>
<keyword evidence="11" id="KW-1185">Reference proteome</keyword>
<feature type="transmembrane region" description="Helical" evidence="7">
    <location>
        <begin position="78"/>
        <end position="96"/>
    </location>
</feature>